<dbReference type="EMBL" id="FLYE01000012">
    <property type="protein sequence ID" value="SCA56474.1"/>
    <property type="molecule type" value="Genomic_DNA"/>
</dbReference>
<dbReference type="SMART" id="SM00382">
    <property type="entry name" value="AAA"/>
    <property type="match status" value="1"/>
</dbReference>
<evidence type="ECO:0000256" key="7">
    <source>
        <dbReference type="ARBA" id="ARBA00023136"/>
    </source>
</evidence>
<evidence type="ECO:0000259" key="13">
    <source>
        <dbReference type="SMART" id="SM00963"/>
    </source>
</evidence>
<evidence type="ECO:0000313" key="15">
    <source>
        <dbReference type="Proteomes" id="UP000231658"/>
    </source>
</evidence>
<dbReference type="EC" id="3.6.5.4" evidence="10"/>
<dbReference type="Pfam" id="PF02881">
    <property type="entry name" value="SRP54_N"/>
    <property type="match status" value="1"/>
</dbReference>
<evidence type="ECO:0000259" key="11">
    <source>
        <dbReference type="SMART" id="SM00382"/>
    </source>
</evidence>
<dbReference type="SMART" id="SM00963">
    <property type="entry name" value="SRP54_N"/>
    <property type="match status" value="1"/>
</dbReference>
<comment type="subunit">
    <text evidence="10">Part of the signal recognition particle protein translocation system, which is composed of SRP and FtsY. SRP is a ribonucleoprotein composed of Ffh and a 4.5S RNA molecule.</text>
</comment>
<organism evidence="14 15">
    <name type="scientific">Candidatus Terasakiella magnetica</name>
    <dbReference type="NCBI Taxonomy" id="1867952"/>
    <lineage>
        <taxon>Bacteria</taxon>
        <taxon>Pseudomonadati</taxon>
        <taxon>Pseudomonadota</taxon>
        <taxon>Alphaproteobacteria</taxon>
        <taxon>Rhodospirillales</taxon>
        <taxon>Terasakiellaceae</taxon>
        <taxon>Terasakiella</taxon>
    </lineage>
</organism>
<keyword evidence="6 10" id="KW-0342">GTP-binding</keyword>
<feature type="domain" description="AAA+ ATPase" evidence="11">
    <location>
        <begin position="103"/>
        <end position="286"/>
    </location>
</feature>
<evidence type="ECO:0000256" key="8">
    <source>
        <dbReference type="ARBA" id="ARBA00023170"/>
    </source>
</evidence>
<dbReference type="InterPro" id="IPR003593">
    <property type="entry name" value="AAA+_ATPase"/>
</dbReference>
<keyword evidence="5 10" id="KW-0378">Hydrolase</keyword>
<evidence type="ECO:0000259" key="12">
    <source>
        <dbReference type="SMART" id="SM00962"/>
    </source>
</evidence>
<keyword evidence="7 10" id="KW-0472">Membrane</keyword>
<keyword evidence="3 10" id="KW-0963">Cytoplasm</keyword>
<accession>A0A1C3RGZ8</accession>
<dbReference type="GO" id="GO:0006614">
    <property type="term" value="P:SRP-dependent cotranslational protein targeting to membrane"/>
    <property type="evidence" value="ECO:0007669"/>
    <property type="project" value="InterPro"/>
</dbReference>
<keyword evidence="15" id="KW-1185">Reference proteome</keyword>
<dbReference type="FunFam" id="3.40.50.300:FF:000053">
    <property type="entry name" value="Signal recognition particle receptor FtsY"/>
    <property type="match status" value="1"/>
</dbReference>
<dbReference type="SMART" id="SM00962">
    <property type="entry name" value="SRP54"/>
    <property type="match status" value="1"/>
</dbReference>
<keyword evidence="2 10" id="KW-1003">Cell membrane</keyword>
<feature type="domain" description="SRP54-type proteins GTP-binding" evidence="12">
    <location>
        <begin position="104"/>
        <end position="305"/>
    </location>
</feature>
<dbReference type="PANTHER" id="PTHR43134">
    <property type="entry name" value="SIGNAL RECOGNITION PARTICLE RECEPTOR SUBUNIT ALPHA"/>
    <property type="match status" value="1"/>
</dbReference>
<dbReference type="InterPro" id="IPR013822">
    <property type="entry name" value="Signal_recog_particl_SRP54_hlx"/>
</dbReference>
<dbReference type="OrthoDB" id="9804720at2"/>
<dbReference type="GO" id="GO:0005737">
    <property type="term" value="C:cytoplasm"/>
    <property type="evidence" value="ECO:0007669"/>
    <property type="project" value="UniProtKB-SubCell"/>
</dbReference>
<dbReference type="GO" id="GO:0003924">
    <property type="term" value="F:GTPase activity"/>
    <property type="evidence" value="ECO:0007669"/>
    <property type="project" value="UniProtKB-UniRule"/>
</dbReference>
<evidence type="ECO:0000313" key="14">
    <source>
        <dbReference type="EMBL" id="SCA56474.1"/>
    </source>
</evidence>
<dbReference type="PANTHER" id="PTHR43134:SF1">
    <property type="entry name" value="SIGNAL RECOGNITION PARTICLE RECEPTOR SUBUNIT ALPHA"/>
    <property type="match status" value="1"/>
</dbReference>
<reference evidence="14 15" key="1">
    <citation type="submission" date="2016-07" db="EMBL/GenBank/DDBJ databases">
        <authorList>
            <person name="Lefevre C.T."/>
        </authorList>
    </citation>
    <scope>NUCLEOTIDE SEQUENCE [LARGE SCALE GENOMIC DNA]</scope>
    <source>
        <strain evidence="14">PR1</strain>
    </source>
</reference>
<evidence type="ECO:0000256" key="2">
    <source>
        <dbReference type="ARBA" id="ARBA00022475"/>
    </source>
</evidence>
<comment type="subcellular location">
    <subcellularLocation>
        <location evidence="1">Cell inner membrane</location>
        <topology evidence="1">Peripheral membrane protein</topology>
        <orientation evidence="1">Cytoplasmic side</orientation>
    </subcellularLocation>
    <subcellularLocation>
        <location evidence="10">Cell membrane</location>
        <topology evidence="10">Peripheral membrane protein</topology>
        <orientation evidence="10">Cytoplasmic side</orientation>
    </subcellularLocation>
    <subcellularLocation>
        <location evidence="10">Cytoplasm</location>
    </subcellularLocation>
</comment>
<dbReference type="AlphaFoldDB" id="A0A1C3RGZ8"/>
<sequence>MTETDQKGWMSRLKEGLSKSSDKLTGGVFTKKKLDEEALEDLEDTLIMSDMGLESAAKIVKGIAKTRFGKDLSDQELKAAIAEEIEPILEPVNTEWEINVHHKPHVVLVCGVNGSGKTTSIGKIAGLFKQQDLKVMLAAGDTFRAAAVEQLKVWGERAGVPVVAKETGADAPALAFDAVKEAQKQEIDVLLIDTAGRLQNKSHLMDELEKIVRVIKKVDESAPHDTILVLDAGVGQNAHSQVELFDKVTNVTGIILTKLDGTAKGGIAVSLAEKFNKPIFAIGVGEGAEDLQPFDAKDYTRALVGLNEEAGE</sequence>
<dbReference type="SUPFAM" id="SSF52540">
    <property type="entry name" value="P-loop containing nucleoside triphosphate hydrolases"/>
    <property type="match status" value="1"/>
</dbReference>
<evidence type="ECO:0000256" key="3">
    <source>
        <dbReference type="ARBA" id="ARBA00022490"/>
    </source>
</evidence>
<feature type="binding site" evidence="10">
    <location>
        <begin position="111"/>
        <end position="118"/>
    </location>
    <ligand>
        <name>GTP</name>
        <dbReference type="ChEBI" id="CHEBI:37565"/>
    </ligand>
</feature>
<evidence type="ECO:0000256" key="4">
    <source>
        <dbReference type="ARBA" id="ARBA00022741"/>
    </source>
</evidence>
<keyword evidence="4 10" id="KW-0547">Nucleotide-binding</keyword>
<dbReference type="GO" id="GO:0005047">
    <property type="term" value="F:signal recognition particle binding"/>
    <property type="evidence" value="ECO:0007669"/>
    <property type="project" value="TreeGrafter"/>
</dbReference>
<evidence type="ECO:0000256" key="5">
    <source>
        <dbReference type="ARBA" id="ARBA00022801"/>
    </source>
</evidence>
<dbReference type="SUPFAM" id="SSF47364">
    <property type="entry name" value="Domain of the SRP/SRP receptor G-proteins"/>
    <property type="match status" value="1"/>
</dbReference>
<protein>
    <recommendedName>
        <fullName evidence="10">Signal recognition particle receptor FtsY</fullName>
        <shortName evidence="10">SRP receptor</shortName>
        <ecNumber evidence="10">3.6.5.4</ecNumber>
    </recommendedName>
</protein>
<feature type="binding site" evidence="10">
    <location>
        <begin position="193"/>
        <end position="197"/>
    </location>
    <ligand>
        <name>GTP</name>
        <dbReference type="ChEBI" id="CHEBI:37565"/>
    </ligand>
</feature>
<dbReference type="InterPro" id="IPR036225">
    <property type="entry name" value="SRP/SRP_N"/>
</dbReference>
<keyword evidence="8 10" id="KW-0675">Receptor</keyword>
<evidence type="ECO:0000256" key="10">
    <source>
        <dbReference type="HAMAP-Rule" id="MF_00920"/>
    </source>
</evidence>
<dbReference type="Pfam" id="PF00448">
    <property type="entry name" value="SRP54"/>
    <property type="match status" value="1"/>
</dbReference>
<dbReference type="Gene3D" id="1.20.120.140">
    <property type="entry name" value="Signal recognition particle SRP54, nucleotide-binding domain"/>
    <property type="match status" value="1"/>
</dbReference>
<evidence type="ECO:0000256" key="9">
    <source>
        <dbReference type="ARBA" id="ARBA00048027"/>
    </source>
</evidence>
<dbReference type="InterPro" id="IPR042101">
    <property type="entry name" value="SRP54_N_sf"/>
</dbReference>
<proteinExistence type="inferred from homology"/>
<dbReference type="GO" id="GO:0005525">
    <property type="term" value="F:GTP binding"/>
    <property type="evidence" value="ECO:0007669"/>
    <property type="project" value="UniProtKB-UniRule"/>
</dbReference>
<dbReference type="HAMAP" id="MF_00920">
    <property type="entry name" value="FtsY"/>
    <property type="match status" value="1"/>
</dbReference>
<comment type="similarity">
    <text evidence="10">Belongs to the GTP-binding SRP family. FtsY subfamily.</text>
</comment>
<dbReference type="InterPro" id="IPR000897">
    <property type="entry name" value="SRP54_GTPase_dom"/>
</dbReference>
<comment type="catalytic activity">
    <reaction evidence="9 10">
        <text>GTP + H2O = GDP + phosphate + H(+)</text>
        <dbReference type="Rhea" id="RHEA:19669"/>
        <dbReference type="ChEBI" id="CHEBI:15377"/>
        <dbReference type="ChEBI" id="CHEBI:15378"/>
        <dbReference type="ChEBI" id="CHEBI:37565"/>
        <dbReference type="ChEBI" id="CHEBI:43474"/>
        <dbReference type="ChEBI" id="CHEBI:58189"/>
        <dbReference type="EC" id="3.6.5.4"/>
    </reaction>
</comment>
<gene>
    <name evidence="10 14" type="primary">ftsY</name>
    <name evidence="14" type="ORF">MTBPR1_20322</name>
</gene>
<evidence type="ECO:0000256" key="6">
    <source>
        <dbReference type="ARBA" id="ARBA00023134"/>
    </source>
</evidence>
<dbReference type="GO" id="GO:0005886">
    <property type="term" value="C:plasma membrane"/>
    <property type="evidence" value="ECO:0007669"/>
    <property type="project" value="UniProtKB-SubCell"/>
</dbReference>
<comment type="function">
    <text evidence="10">Involved in targeting and insertion of nascent membrane proteins into the cytoplasmic membrane. Acts as a receptor for the complex formed by the signal recognition particle (SRP) and the ribosome-nascent chain (RNC). Interaction with SRP-RNC leads to the transfer of the RNC complex to the Sec translocase for insertion into the membrane, the hydrolysis of GTP by both Ffh and FtsY, and the dissociation of the SRP-FtsY complex into the individual components.</text>
</comment>
<dbReference type="STRING" id="1867952.MTBPR1_20322"/>
<dbReference type="InterPro" id="IPR027417">
    <property type="entry name" value="P-loop_NTPase"/>
</dbReference>
<feature type="binding site" evidence="10">
    <location>
        <begin position="257"/>
        <end position="260"/>
    </location>
    <ligand>
        <name>GTP</name>
        <dbReference type="ChEBI" id="CHEBI:37565"/>
    </ligand>
</feature>
<dbReference type="RefSeq" id="WP_069188559.1">
    <property type="nucleotide sequence ID" value="NZ_FLYE01000012.1"/>
</dbReference>
<dbReference type="Proteomes" id="UP000231658">
    <property type="component" value="Unassembled WGS sequence"/>
</dbReference>
<feature type="domain" description="Signal recognition particle SRP54 helical bundle" evidence="13">
    <location>
        <begin position="13"/>
        <end position="89"/>
    </location>
</feature>
<dbReference type="CDD" id="cd17874">
    <property type="entry name" value="FtsY"/>
    <property type="match status" value="1"/>
</dbReference>
<evidence type="ECO:0000256" key="1">
    <source>
        <dbReference type="ARBA" id="ARBA00004515"/>
    </source>
</evidence>
<dbReference type="InterPro" id="IPR004390">
    <property type="entry name" value="SR_rcpt_FtsY"/>
</dbReference>
<name>A0A1C3RGZ8_9PROT</name>
<dbReference type="Gene3D" id="3.40.50.300">
    <property type="entry name" value="P-loop containing nucleotide triphosphate hydrolases"/>
    <property type="match status" value="1"/>
</dbReference>
<dbReference type="NCBIfam" id="TIGR00064">
    <property type="entry name" value="ftsY"/>
    <property type="match status" value="1"/>
</dbReference>